<reference evidence="2 3" key="1">
    <citation type="journal article" date="2023" name="G3 (Bethesda)">
        <title>A chromosome-level genome assembly of Zasmidium syzygii isolated from banana leaves.</title>
        <authorList>
            <person name="van Westerhoven A.C."/>
            <person name="Mehrabi R."/>
            <person name="Talebi R."/>
            <person name="Steentjes M.B.F."/>
            <person name="Corcolon B."/>
            <person name="Chong P.A."/>
            <person name="Kema G.H.J."/>
            <person name="Seidl M.F."/>
        </authorList>
    </citation>
    <scope>NUCLEOTIDE SEQUENCE [LARGE SCALE GENOMIC DNA]</scope>
    <source>
        <strain evidence="2 3">P124</strain>
    </source>
</reference>
<feature type="region of interest" description="Disordered" evidence="1">
    <location>
        <begin position="479"/>
        <end position="544"/>
    </location>
</feature>
<feature type="region of interest" description="Disordered" evidence="1">
    <location>
        <begin position="559"/>
        <end position="580"/>
    </location>
</feature>
<proteinExistence type="predicted"/>
<gene>
    <name evidence="2" type="ORF">PRZ48_002019</name>
</gene>
<feature type="region of interest" description="Disordered" evidence="1">
    <location>
        <begin position="423"/>
        <end position="442"/>
    </location>
</feature>
<name>A0ABR0F4P6_ZASCE</name>
<feature type="compositionally biased region" description="Polar residues" evidence="1">
    <location>
        <begin position="704"/>
        <end position="743"/>
    </location>
</feature>
<accession>A0ABR0F4P6</accession>
<dbReference type="EMBL" id="JAXOVC010000001">
    <property type="protein sequence ID" value="KAK4508281.1"/>
    <property type="molecule type" value="Genomic_DNA"/>
</dbReference>
<feature type="region of interest" description="Disordered" evidence="1">
    <location>
        <begin position="324"/>
        <end position="383"/>
    </location>
</feature>
<comment type="caution">
    <text evidence="2">The sequence shown here is derived from an EMBL/GenBank/DDBJ whole genome shotgun (WGS) entry which is preliminary data.</text>
</comment>
<evidence type="ECO:0000256" key="1">
    <source>
        <dbReference type="SAM" id="MobiDB-lite"/>
    </source>
</evidence>
<feature type="compositionally biased region" description="Basic and acidic residues" evidence="1">
    <location>
        <begin position="569"/>
        <end position="580"/>
    </location>
</feature>
<keyword evidence="3" id="KW-1185">Reference proteome</keyword>
<feature type="compositionally biased region" description="Polar residues" evidence="1">
    <location>
        <begin position="625"/>
        <end position="636"/>
    </location>
</feature>
<protein>
    <submittedName>
        <fullName evidence="2">Uncharacterized protein</fullName>
    </submittedName>
</protein>
<feature type="compositionally biased region" description="Basic and acidic residues" evidence="1">
    <location>
        <begin position="686"/>
        <end position="696"/>
    </location>
</feature>
<feature type="region of interest" description="Disordered" evidence="1">
    <location>
        <begin position="604"/>
        <end position="779"/>
    </location>
</feature>
<organism evidence="2 3">
    <name type="scientific">Zasmidium cellare</name>
    <name type="common">Wine cellar mold</name>
    <name type="synonym">Racodium cellare</name>
    <dbReference type="NCBI Taxonomy" id="395010"/>
    <lineage>
        <taxon>Eukaryota</taxon>
        <taxon>Fungi</taxon>
        <taxon>Dikarya</taxon>
        <taxon>Ascomycota</taxon>
        <taxon>Pezizomycotina</taxon>
        <taxon>Dothideomycetes</taxon>
        <taxon>Dothideomycetidae</taxon>
        <taxon>Mycosphaerellales</taxon>
        <taxon>Mycosphaerellaceae</taxon>
        <taxon>Zasmidium</taxon>
    </lineage>
</organism>
<evidence type="ECO:0000313" key="3">
    <source>
        <dbReference type="Proteomes" id="UP001305779"/>
    </source>
</evidence>
<dbReference type="Proteomes" id="UP001305779">
    <property type="component" value="Unassembled WGS sequence"/>
</dbReference>
<sequence length="779" mass="85910">MEVPIPLTNPQYKPAGELAGLGASTTPSTAREALKGGFVAALTYGQIKQHLRMAASTLFTHQKLAVRYHYRVKGGANTLVFFLCGSHGFQAIGDDEELPRLGEVQMLPMGCWESLYLALVSEVRALYSDIRLHFTGELGRGELVLHTRGASGMEEDKPFTAFDLGSQLEEMWHLLMDARLVGPLEKAVRLENASEQYRAHYGNSSFREYFQNDFYKLEPKDMDAKLDAIEGMVNQADFSSHKIDEMLWQKHADLLSRACREHLHIEVDLVSRRAQLREAATIPTPAAATHEEPFCVCPKSCLCQQACAFEIDTCACACKSRRMAPGPMSARGKTPTEYFNQDVYSPEQPQPQPSGFPSNEVGATPDDYFGQVPHPSERQQSHPVDIPANEVGRITNSMATMQMSGVRSPEHRMLDSYMSAREAARSTSQQTFRSRRGRAGTENSELAYVPETQRRATRGRDAIPLALYGNELGERYPPFHSTAARSPEPIPNYTTTRPTRKPLPAASGPAPPLPEQRSDRMSPEAVPTMTISSSSPEPEALPTRPSRRFLTGFVKRLAKDTADPNQAQEELRQPDDGFDKWDTSHIKTPVIPAQEGVTAAGERYHSPMGRHSADSPILPDRRPSPATTIGRSNTVDPAQLELPEFIAPRPATQQRYVKAGGNAKLEDRESLKNLNLPEAAEPGFSMRREDFMRQLDDAQIGTPPRTSETTDSAPRTSTNSNADSVPRSSNDTALGSGSSTGARPSNDVPSERSSRGRTTSGTSNRGLRRLFSRNNSSTE</sequence>
<feature type="compositionally biased region" description="Low complexity" evidence="1">
    <location>
        <begin position="756"/>
        <end position="765"/>
    </location>
</feature>
<evidence type="ECO:0000313" key="2">
    <source>
        <dbReference type="EMBL" id="KAK4508281.1"/>
    </source>
</evidence>